<protein>
    <submittedName>
        <fullName evidence="4 5">Rhotekin isoform X1</fullName>
    </submittedName>
</protein>
<feature type="domain" description="Anillin homology" evidence="2">
    <location>
        <begin position="317"/>
        <end position="461"/>
    </location>
</feature>
<keyword evidence="3" id="KW-1185">Reference proteome</keyword>
<dbReference type="GeneID" id="107268891"/>
<sequence>MYKIRLYVVPEQEETALDFEKEDRPNCERPLVQMQRRNSKRPGVVRVNVTQTMSAVKTRQSRDVTDDHVVRDTTNGNATMPKAPLHRGMCVAGDFEKLPDKMIFASPKIQRLALNLQEKMLERTAKMQKISESVDCGVLRNFENFGNKKVPPAIRRRADNNDRSVSCSLTPISENLHGNGDDGFLASRSQVLGKSMKIGRFNNCPSNSNGSGDTLEKESPVKMADKGVTNSVILRRNNKLNGYRVRSEYDLEQKIEVEIKMREGSARLLAAARHRAQSLEAARALLTSNERMSAYMAELQRRKREPSNKSSSLPGSSARVSLSELRVPLMWRDSDHFKNRGDYRRFAVFCLARVGTEIHDTALLCPVDRALTDISFPDVLVFNNVPAEFELTLEIYSHILQEDLSIASTPRRIKRTIHSSISKTVGKKLAASLRDELNSGKMYVTGPHFELMASAKLTLDDSDENIHTHDLVINNLENKHHALPLFGHFCCRLAAQPECVNKEVYAGSLNLDGRECWARLQGFSLQSWESRKLAEEEQNPLDTIPVNRETTVQSSKSSAKELRIVNTVDGAEKTSILRLECSEEAQKWLRHLVMHAQDHLRWKHAAESIQDVPCVESARNSFISNKRQGSLYDETPLIESVQSDYTTNRPTVQEIFGLTPSTSLSSCSSTSSPPSLRSRSLSTSGTRKLSGSALKNHWPFSTKSHD</sequence>
<dbReference type="GO" id="GO:0000281">
    <property type="term" value="P:mitotic cytokinesis"/>
    <property type="evidence" value="ECO:0007669"/>
    <property type="project" value="TreeGrafter"/>
</dbReference>
<gene>
    <name evidence="4 5" type="primary">LOC107268891</name>
</gene>
<accession>A0AAJ7RJC1</accession>
<dbReference type="Proteomes" id="UP000694920">
    <property type="component" value="Unplaced"/>
</dbReference>
<organism evidence="3 4">
    <name type="scientific">Cephus cinctus</name>
    <name type="common">Wheat stem sawfly</name>
    <dbReference type="NCBI Taxonomy" id="211228"/>
    <lineage>
        <taxon>Eukaryota</taxon>
        <taxon>Metazoa</taxon>
        <taxon>Ecdysozoa</taxon>
        <taxon>Arthropoda</taxon>
        <taxon>Hexapoda</taxon>
        <taxon>Insecta</taxon>
        <taxon>Pterygota</taxon>
        <taxon>Neoptera</taxon>
        <taxon>Endopterygota</taxon>
        <taxon>Hymenoptera</taxon>
        <taxon>Cephoidea</taxon>
        <taxon>Cephidae</taxon>
        <taxon>Cephus</taxon>
    </lineage>
</organism>
<dbReference type="RefSeq" id="XP_024941969.1">
    <property type="nucleotide sequence ID" value="XM_025086201.1"/>
</dbReference>
<dbReference type="GO" id="GO:0000915">
    <property type="term" value="P:actomyosin contractile ring assembly"/>
    <property type="evidence" value="ECO:0007669"/>
    <property type="project" value="TreeGrafter"/>
</dbReference>
<name>A0AAJ7RJC1_CEPCN</name>
<evidence type="ECO:0000259" key="2">
    <source>
        <dbReference type="Pfam" id="PF08174"/>
    </source>
</evidence>
<dbReference type="AlphaFoldDB" id="A0AAJ7RJC1"/>
<evidence type="ECO:0000313" key="3">
    <source>
        <dbReference type="Proteomes" id="UP000694920"/>
    </source>
</evidence>
<dbReference type="RefSeq" id="XP_024941968.1">
    <property type="nucleotide sequence ID" value="XM_025086200.1"/>
</dbReference>
<dbReference type="InterPro" id="IPR051364">
    <property type="entry name" value="Cytokinesis/Rho-signaling"/>
</dbReference>
<dbReference type="InterPro" id="IPR012966">
    <property type="entry name" value="AHD"/>
</dbReference>
<dbReference type="PANTHER" id="PTHR21538">
    <property type="entry name" value="ANILLIN/RHOTEKIN RTKN"/>
    <property type="match status" value="1"/>
</dbReference>
<dbReference type="GO" id="GO:0005826">
    <property type="term" value="C:actomyosin contractile ring"/>
    <property type="evidence" value="ECO:0007669"/>
    <property type="project" value="TreeGrafter"/>
</dbReference>
<dbReference type="PANTHER" id="PTHR21538:SF24">
    <property type="entry name" value="PH DOMAIN-CONTAINING PROTEIN"/>
    <property type="match status" value="1"/>
</dbReference>
<dbReference type="GO" id="GO:0031106">
    <property type="term" value="P:septin ring organization"/>
    <property type="evidence" value="ECO:0007669"/>
    <property type="project" value="TreeGrafter"/>
</dbReference>
<dbReference type="Pfam" id="PF08174">
    <property type="entry name" value="Anillin"/>
    <property type="match status" value="1"/>
</dbReference>
<evidence type="ECO:0000313" key="5">
    <source>
        <dbReference type="RefSeq" id="XP_024941969.1"/>
    </source>
</evidence>
<evidence type="ECO:0000256" key="1">
    <source>
        <dbReference type="SAM" id="MobiDB-lite"/>
    </source>
</evidence>
<feature type="region of interest" description="Disordered" evidence="1">
    <location>
        <begin position="661"/>
        <end position="706"/>
    </location>
</feature>
<feature type="compositionally biased region" description="Low complexity" evidence="1">
    <location>
        <begin position="661"/>
        <end position="692"/>
    </location>
</feature>
<reference evidence="4 5" key="1">
    <citation type="submission" date="2025-04" db="UniProtKB">
        <authorList>
            <consortium name="RefSeq"/>
        </authorList>
    </citation>
    <scope>IDENTIFICATION</scope>
</reference>
<evidence type="ECO:0000313" key="4">
    <source>
        <dbReference type="RefSeq" id="XP_024941968.1"/>
    </source>
</evidence>
<proteinExistence type="predicted"/>